<protein>
    <submittedName>
        <fullName evidence="2">Uncharacterized protein</fullName>
    </submittedName>
</protein>
<gene>
    <name evidence="2" type="ORF">BO99DRAFT_16361</name>
</gene>
<evidence type="ECO:0000313" key="3">
    <source>
        <dbReference type="Proteomes" id="UP000249829"/>
    </source>
</evidence>
<reference evidence="2" key="1">
    <citation type="submission" date="2018-02" db="EMBL/GenBank/DDBJ databases">
        <title>The genomes of Aspergillus section Nigri reveals drivers in fungal speciation.</title>
        <authorList>
            <consortium name="DOE Joint Genome Institute"/>
            <person name="Vesth T.C."/>
            <person name="Nybo J."/>
            <person name="Theobald S."/>
            <person name="Brandl J."/>
            <person name="Frisvad J.C."/>
            <person name="Nielsen K.F."/>
            <person name="Lyhne E.K."/>
            <person name="Kogle M.E."/>
            <person name="Kuo A."/>
            <person name="Riley R."/>
            <person name="Clum A."/>
            <person name="Nolan M."/>
            <person name="Lipzen A."/>
            <person name="Salamov A."/>
            <person name="Henrissat B."/>
            <person name="Wiebenga A."/>
            <person name="De vries R.P."/>
            <person name="Grigoriev I.V."/>
            <person name="Mortensen U.H."/>
            <person name="Andersen M.R."/>
            <person name="Baker S.E."/>
        </authorList>
    </citation>
    <scope>NUCLEOTIDE SEQUENCE [LARGE SCALE GENOMIC DNA]</scope>
    <source>
        <strain evidence="2">CBS 115571</strain>
    </source>
</reference>
<evidence type="ECO:0000313" key="2">
    <source>
        <dbReference type="EMBL" id="PYI14575.1"/>
    </source>
</evidence>
<sequence>MIRGVTHEKVGCQPVETELILWSSQISHVRRGLPGPSPGRTSPDFPLGSHPDPPVASCSGRILPCFPFITAADSRTPSTHSICCRCFYGRTLGLRTMPIRRGRDSLSCRVAVQTQVQRRSQYKLPAPADPTLPHSREECWGGGCG</sequence>
<keyword evidence="3" id="KW-1185">Reference proteome</keyword>
<dbReference type="AlphaFoldDB" id="A0A2V5GTC8"/>
<feature type="region of interest" description="Disordered" evidence="1">
    <location>
        <begin position="31"/>
        <end position="51"/>
    </location>
</feature>
<organism evidence="2 3">
    <name type="scientific">Aspergillus violaceofuscus (strain CBS 115571)</name>
    <dbReference type="NCBI Taxonomy" id="1450538"/>
    <lineage>
        <taxon>Eukaryota</taxon>
        <taxon>Fungi</taxon>
        <taxon>Dikarya</taxon>
        <taxon>Ascomycota</taxon>
        <taxon>Pezizomycotina</taxon>
        <taxon>Eurotiomycetes</taxon>
        <taxon>Eurotiomycetidae</taxon>
        <taxon>Eurotiales</taxon>
        <taxon>Aspergillaceae</taxon>
        <taxon>Aspergillus</taxon>
    </lineage>
</organism>
<dbReference type="Proteomes" id="UP000249829">
    <property type="component" value="Unassembled WGS sequence"/>
</dbReference>
<evidence type="ECO:0000256" key="1">
    <source>
        <dbReference type="SAM" id="MobiDB-lite"/>
    </source>
</evidence>
<dbReference type="EMBL" id="KZ825208">
    <property type="protein sequence ID" value="PYI14575.1"/>
    <property type="molecule type" value="Genomic_DNA"/>
</dbReference>
<accession>A0A2V5GTC8</accession>
<name>A0A2V5GTC8_ASPV1</name>
<proteinExistence type="predicted"/>